<comment type="cofactor">
    <cofactor evidence="1 6">
        <name>FAD</name>
        <dbReference type="ChEBI" id="CHEBI:57692"/>
    </cofactor>
</comment>
<keyword evidence="3 6" id="KW-0274">FAD</keyword>
<dbReference type="GeneID" id="18236646"/>
<keyword evidence="9" id="KW-1185">Reference proteome</keyword>
<gene>
    <name evidence="8" type="ORF">BATDEDRAFT_12046</name>
</gene>
<evidence type="ECO:0000256" key="2">
    <source>
        <dbReference type="ARBA" id="ARBA00022630"/>
    </source>
</evidence>
<protein>
    <recommendedName>
        <fullName evidence="6">Sulfhydryl oxidase</fullName>
        <ecNumber evidence="6">1.8.3.2</ecNumber>
    </recommendedName>
</protein>
<dbReference type="SUPFAM" id="SSF69000">
    <property type="entry name" value="FAD-dependent thiol oxidase"/>
    <property type="match status" value="1"/>
</dbReference>
<keyword evidence="2 6" id="KW-0285">Flavoprotein</keyword>
<dbReference type="AlphaFoldDB" id="F4P580"/>
<dbReference type="InterPro" id="IPR017905">
    <property type="entry name" value="ERV/ALR_sulphydryl_oxidase"/>
</dbReference>
<dbReference type="InterPro" id="IPR039799">
    <property type="entry name" value="ALR/ERV"/>
</dbReference>
<dbReference type="HOGENOM" id="CLU_070631_3_1_1"/>
<dbReference type="OMA" id="FALWMCQ"/>
<dbReference type="STRING" id="684364.F4P580"/>
<dbReference type="GO" id="GO:0050660">
    <property type="term" value="F:flavin adenine dinucleotide binding"/>
    <property type="evidence" value="ECO:0000318"/>
    <property type="project" value="GO_Central"/>
</dbReference>
<dbReference type="EC" id="1.8.3.2" evidence="6"/>
<accession>F4P580</accession>
<evidence type="ECO:0000256" key="1">
    <source>
        <dbReference type="ARBA" id="ARBA00001974"/>
    </source>
</evidence>
<name>F4P580_BATDJ</name>
<organism evidence="8 9">
    <name type="scientific">Batrachochytrium dendrobatidis (strain JAM81 / FGSC 10211)</name>
    <name type="common">Frog chytrid fungus</name>
    <dbReference type="NCBI Taxonomy" id="684364"/>
    <lineage>
        <taxon>Eukaryota</taxon>
        <taxon>Fungi</taxon>
        <taxon>Fungi incertae sedis</taxon>
        <taxon>Chytridiomycota</taxon>
        <taxon>Chytridiomycota incertae sedis</taxon>
        <taxon>Chytridiomycetes</taxon>
        <taxon>Rhizophydiales</taxon>
        <taxon>Rhizophydiales incertae sedis</taxon>
        <taxon>Batrachochytrium</taxon>
    </lineage>
</organism>
<feature type="domain" description="ERV/ALR sulfhydryl oxidase" evidence="7">
    <location>
        <begin position="1"/>
        <end position="97"/>
    </location>
</feature>
<dbReference type="GO" id="GO:0016971">
    <property type="term" value="F:flavin-dependent sulfhydryl oxidase activity"/>
    <property type="evidence" value="ECO:0000318"/>
    <property type="project" value="GO_Central"/>
</dbReference>
<dbReference type="InParanoid" id="F4P580"/>
<dbReference type="EMBL" id="GL882885">
    <property type="protein sequence ID" value="EGF80040.1"/>
    <property type="molecule type" value="Genomic_DNA"/>
</dbReference>
<evidence type="ECO:0000256" key="3">
    <source>
        <dbReference type="ARBA" id="ARBA00022827"/>
    </source>
</evidence>
<dbReference type="PROSITE" id="PS51324">
    <property type="entry name" value="ERV_ALR"/>
    <property type="match status" value="1"/>
</dbReference>
<evidence type="ECO:0000256" key="5">
    <source>
        <dbReference type="ARBA" id="ARBA00023157"/>
    </source>
</evidence>
<keyword evidence="5" id="KW-1015">Disulfide bond</keyword>
<dbReference type="Proteomes" id="UP000007241">
    <property type="component" value="Unassembled WGS sequence"/>
</dbReference>
<sequence length="125" mass="13956">RAELGRSAWRLLHTMAGKFPYNPTKDEQTAIKDFIYLFARLYPCGDCASHFKIILQAHPPIVTDREALSQWACTVHNVVNKRLHKPIFDCSKVGDMWKCGCDEDGAGNSTISATDRNGNATTIES</sequence>
<evidence type="ECO:0000256" key="4">
    <source>
        <dbReference type="ARBA" id="ARBA00023002"/>
    </source>
</evidence>
<dbReference type="FunFam" id="1.20.120.310:FF:000002">
    <property type="entry name" value="Sulfhydryl oxidase"/>
    <property type="match status" value="1"/>
</dbReference>
<reference evidence="8 9" key="1">
    <citation type="submission" date="2009-12" db="EMBL/GenBank/DDBJ databases">
        <title>The draft genome of Batrachochytrium dendrobatidis.</title>
        <authorList>
            <consortium name="US DOE Joint Genome Institute (JGI-PGF)"/>
            <person name="Kuo A."/>
            <person name="Salamov A."/>
            <person name="Schmutz J."/>
            <person name="Lucas S."/>
            <person name="Pitluck S."/>
            <person name="Rosenblum E."/>
            <person name="Stajich J."/>
            <person name="Eisen M."/>
            <person name="Grigoriev I.V."/>
        </authorList>
    </citation>
    <scope>NUCLEOTIDE SEQUENCE [LARGE SCALE GENOMIC DNA]</scope>
    <source>
        <strain evidence="9">JAM81 / FGSC 10211</strain>
    </source>
</reference>
<dbReference type="Pfam" id="PF04777">
    <property type="entry name" value="Evr1_Alr"/>
    <property type="match status" value="1"/>
</dbReference>
<evidence type="ECO:0000313" key="8">
    <source>
        <dbReference type="EMBL" id="EGF80040.1"/>
    </source>
</evidence>
<dbReference type="GO" id="GO:0005783">
    <property type="term" value="C:endoplasmic reticulum"/>
    <property type="evidence" value="ECO:0000318"/>
    <property type="project" value="GO_Central"/>
</dbReference>
<evidence type="ECO:0000313" key="9">
    <source>
        <dbReference type="Proteomes" id="UP000007241"/>
    </source>
</evidence>
<dbReference type="InterPro" id="IPR036774">
    <property type="entry name" value="ERV/ALR_sulphydryl_oxid_sf"/>
</dbReference>
<comment type="catalytic activity">
    <reaction evidence="6">
        <text>2 R'C(R)SH + O2 = R'C(R)S-S(R)CR' + H2O2</text>
        <dbReference type="Rhea" id="RHEA:17357"/>
        <dbReference type="ChEBI" id="CHEBI:15379"/>
        <dbReference type="ChEBI" id="CHEBI:16240"/>
        <dbReference type="ChEBI" id="CHEBI:16520"/>
        <dbReference type="ChEBI" id="CHEBI:17412"/>
        <dbReference type="EC" id="1.8.3.2"/>
    </reaction>
</comment>
<keyword evidence="4 6" id="KW-0560">Oxidoreductase</keyword>
<dbReference type="OrthoDB" id="59470at2759"/>
<dbReference type="PANTHER" id="PTHR12645:SF1">
    <property type="entry name" value="FAD-LINKED SULFHYDRYL OXIDASE ERV2"/>
    <property type="match status" value="1"/>
</dbReference>
<evidence type="ECO:0000259" key="7">
    <source>
        <dbReference type="PROSITE" id="PS51324"/>
    </source>
</evidence>
<proteinExistence type="predicted"/>
<evidence type="ECO:0000256" key="6">
    <source>
        <dbReference type="RuleBase" id="RU371123"/>
    </source>
</evidence>
<dbReference type="PANTHER" id="PTHR12645">
    <property type="entry name" value="ALR/ERV"/>
    <property type="match status" value="1"/>
</dbReference>
<dbReference type="Gene3D" id="1.20.120.310">
    <property type="entry name" value="ERV/ALR sulfhydryl oxidase domain"/>
    <property type="match status" value="1"/>
</dbReference>
<dbReference type="RefSeq" id="XP_006679365.1">
    <property type="nucleotide sequence ID" value="XM_006679302.1"/>
</dbReference>
<feature type="non-terminal residue" evidence="8">
    <location>
        <position position="1"/>
    </location>
</feature>